<accession>A0AAW1S4N9</accession>
<dbReference type="Proteomes" id="UP001438707">
    <property type="component" value="Unassembled WGS sequence"/>
</dbReference>
<name>A0AAW1S4N9_9CHLO</name>
<dbReference type="GO" id="GO:0005658">
    <property type="term" value="C:alpha DNA polymerase:primase complex"/>
    <property type="evidence" value="ECO:0007669"/>
    <property type="project" value="UniProtKB-ARBA"/>
</dbReference>
<evidence type="ECO:0000256" key="9">
    <source>
        <dbReference type="ARBA" id="ARBA00023163"/>
    </source>
</evidence>
<keyword evidence="3 10" id="KW-0639">Primosome</keyword>
<keyword evidence="2 10" id="KW-0240">DNA-directed RNA polymerase</keyword>
<dbReference type="Gene3D" id="3.90.920.10">
    <property type="entry name" value="DNA primase, PRIM domain"/>
    <property type="match status" value="1"/>
</dbReference>
<keyword evidence="9" id="KW-0804">Transcription</keyword>
<dbReference type="PANTHER" id="PTHR10536">
    <property type="entry name" value="DNA PRIMASE SMALL SUBUNIT"/>
    <property type="match status" value="1"/>
</dbReference>
<protein>
    <recommendedName>
        <fullName evidence="10">DNA primase</fullName>
        <ecNumber evidence="10">2.7.7.-</ecNumber>
    </recommendedName>
</protein>
<dbReference type="FunFam" id="3.90.920.10:FF:000003">
    <property type="entry name" value="DNA primase"/>
    <property type="match status" value="1"/>
</dbReference>
<organism evidence="12 13">
    <name type="scientific">Apatococcus lobatus</name>
    <dbReference type="NCBI Taxonomy" id="904363"/>
    <lineage>
        <taxon>Eukaryota</taxon>
        <taxon>Viridiplantae</taxon>
        <taxon>Chlorophyta</taxon>
        <taxon>core chlorophytes</taxon>
        <taxon>Trebouxiophyceae</taxon>
        <taxon>Chlorellales</taxon>
        <taxon>Chlorellaceae</taxon>
        <taxon>Apatococcus</taxon>
    </lineage>
</organism>
<evidence type="ECO:0000256" key="7">
    <source>
        <dbReference type="ARBA" id="ARBA00022723"/>
    </source>
</evidence>
<evidence type="ECO:0000313" key="12">
    <source>
        <dbReference type="EMBL" id="KAK9841229.1"/>
    </source>
</evidence>
<evidence type="ECO:0000256" key="2">
    <source>
        <dbReference type="ARBA" id="ARBA00022478"/>
    </source>
</evidence>
<dbReference type="Pfam" id="PF01896">
    <property type="entry name" value="DNA_primase_S"/>
    <property type="match status" value="1"/>
</dbReference>
<keyword evidence="4 10" id="KW-0808">Transferase</keyword>
<evidence type="ECO:0000256" key="8">
    <source>
        <dbReference type="ARBA" id="ARBA00022833"/>
    </source>
</evidence>
<keyword evidence="7" id="KW-0479">Metal-binding</keyword>
<gene>
    <name evidence="12" type="ORF">WJX74_002262</name>
</gene>
<dbReference type="GO" id="GO:0006269">
    <property type="term" value="P:DNA replication, synthesis of primer"/>
    <property type="evidence" value="ECO:0007669"/>
    <property type="project" value="UniProtKB-KW"/>
</dbReference>
<comment type="caution">
    <text evidence="12">The sequence shown here is derived from an EMBL/GenBank/DDBJ whole genome shotgun (WGS) entry which is preliminary data.</text>
</comment>
<dbReference type="EMBL" id="JALJOS010000003">
    <property type="protein sequence ID" value="KAK9841229.1"/>
    <property type="molecule type" value="Genomic_DNA"/>
</dbReference>
<dbReference type="InterPro" id="IPR002755">
    <property type="entry name" value="DNA_primase_S"/>
</dbReference>
<feature type="region of interest" description="Disordered" evidence="11">
    <location>
        <begin position="1"/>
        <end position="40"/>
    </location>
</feature>
<evidence type="ECO:0000256" key="1">
    <source>
        <dbReference type="ARBA" id="ARBA00009762"/>
    </source>
</evidence>
<dbReference type="NCBIfam" id="TIGR00335">
    <property type="entry name" value="primase_sml"/>
    <property type="match status" value="1"/>
</dbReference>
<dbReference type="AlphaFoldDB" id="A0AAW1S4N9"/>
<dbReference type="EC" id="2.7.7.-" evidence="10"/>
<dbReference type="GO" id="GO:0003899">
    <property type="term" value="F:DNA-directed RNA polymerase activity"/>
    <property type="evidence" value="ECO:0007669"/>
    <property type="project" value="InterPro"/>
</dbReference>
<keyword evidence="6 10" id="KW-0235">DNA replication</keyword>
<keyword evidence="8" id="KW-0862">Zinc</keyword>
<keyword evidence="13" id="KW-1185">Reference proteome</keyword>
<proteinExistence type="inferred from homology"/>
<dbReference type="SUPFAM" id="SSF56747">
    <property type="entry name" value="Prim-pol domain"/>
    <property type="match status" value="1"/>
</dbReference>
<dbReference type="CDD" id="cd04860">
    <property type="entry name" value="AE_Prim_S"/>
    <property type="match status" value="1"/>
</dbReference>
<reference evidence="12 13" key="1">
    <citation type="journal article" date="2024" name="Nat. Commun.">
        <title>Phylogenomics reveals the evolutionary origins of lichenization in chlorophyte algae.</title>
        <authorList>
            <person name="Puginier C."/>
            <person name="Libourel C."/>
            <person name="Otte J."/>
            <person name="Skaloud P."/>
            <person name="Haon M."/>
            <person name="Grisel S."/>
            <person name="Petersen M."/>
            <person name="Berrin J.G."/>
            <person name="Delaux P.M."/>
            <person name="Dal Grande F."/>
            <person name="Keller J."/>
        </authorList>
    </citation>
    <scope>NUCLEOTIDE SEQUENCE [LARGE SCALE GENOMIC DNA]</scope>
    <source>
        <strain evidence="12 13">SAG 2145</strain>
    </source>
</reference>
<evidence type="ECO:0000256" key="4">
    <source>
        <dbReference type="ARBA" id="ARBA00022679"/>
    </source>
</evidence>
<evidence type="ECO:0000256" key="10">
    <source>
        <dbReference type="RuleBase" id="RU003514"/>
    </source>
</evidence>
<evidence type="ECO:0000313" key="13">
    <source>
        <dbReference type="Proteomes" id="UP001438707"/>
    </source>
</evidence>
<dbReference type="InterPro" id="IPR014052">
    <property type="entry name" value="DNA_primase_ssu_euk/arc"/>
</dbReference>
<evidence type="ECO:0000256" key="6">
    <source>
        <dbReference type="ARBA" id="ARBA00022705"/>
    </source>
</evidence>
<evidence type="ECO:0000256" key="5">
    <source>
        <dbReference type="ARBA" id="ARBA00022695"/>
    </source>
</evidence>
<sequence>MPTTDQPAEQDPLADAQAGPQNGPGAGDTDMLEGASDGPAAAATSFSRDELLKIYYGRLFPFEEFAKWLAYGHDSKHPRADATFFQRREFCFTLDGDIFIRYQSFKDKAELQAAVNSRQPAKIDIGPLYNVPPQRRNAYSGLGSERAFAPVERELVFDIDLTDYDDVRTCGKEGHICQSCWPLMALAIQVLDRGLREDFGFQHILWVYSGRRGVHAWVCDARARRLTDEQRSAIATYFAIYKGQENGVVKLALTQTLHPSVQRAYTLLEEAWRERILPEQHLLEDEESWQGILRYIPDEDVREKLQGRWSSGRQNVEGNINTFRWLDLAAEVEKARASAQRSKDFSGAHGLRRACEEIVFAHAYPRLDMEVSKKMNHLLKAPFCIHPKTGKVCIPIDPAAADEFDVDAVPTTSQLVAELNNAPADRPSKGSDWQYTSMAAPMQSFSSCFLESLVASNRASMNSQVQSAVAAPSLAW</sequence>
<dbReference type="GO" id="GO:0046872">
    <property type="term" value="F:metal ion binding"/>
    <property type="evidence" value="ECO:0007669"/>
    <property type="project" value="UniProtKB-KW"/>
</dbReference>
<keyword evidence="5" id="KW-0548">Nucleotidyltransferase</keyword>
<evidence type="ECO:0000256" key="3">
    <source>
        <dbReference type="ARBA" id="ARBA00022515"/>
    </source>
</evidence>
<evidence type="ECO:0000256" key="11">
    <source>
        <dbReference type="SAM" id="MobiDB-lite"/>
    </source>
</evidence>
<feature type="compositionally biased region" description="Low complexity" evidence="11">
    <location>
        <begin position="14"/>
        <end position="23"/>
    </location>
</feature>
<comment type="similarity">
    <text evidence="1 10">Belongs to the eukaryotic-type primase small subunit family.</text>
</comment>